<sequence length="123" mass="14127">MQEKMKLPLDDIPVGRTSREVRILARLFDGFANATRLSILLLLAREGEMRVGDLVEQVGAPQPRVSDHLRSLAQCGFVQARREGRHAYYSITDWRVLEVLRLAHNGLQEYREELIACDVLQDR</sequence>
<keyword evidence="1" id="KW-0805">Transcription regulation</keyword>
<feature type="domain" description="HTH arsR-type" evidence="4">
    <location>
        <begin position="16"/>
        <end position="111"/>
    </location>
</feature>
<reference evidence="5 6" key="1">
    <citation type="submission" date="2019-03" db="EMBL/GenBank/DDBJ databases">
        <title>Whole genome sequence of a novel Rubrobacter taiwanensis strain, isolated from Yellowstone National Park.</title>
        <authorList>
            <person name="Freed S."/>
            <person name="Ramaley R.F."/>
            <person name="Kyndt J.A."/>
        </authorList>
    </citation>
    <scope>NUCLEOTIDE SEQUENCE [LARGE SCALE GENOMIC DNA]</scope>
    <source>
        <strain evidence="5 6">Yellowstone</strain>
    </source>
</reference>
<dbReference type="PANTHER" id="PTHR33154">
    <property type="entry name" value="TRANSCRIPTIONAL REGULATOR, ARSR FAMILY"/>
    <property type="match status" value="1"/>
</dbReference>
<name>A0A4R1BQ45_9ACTN</name>
<dbReference type="PANTHER" id="PTHR33154:SF33">
    <property type="entry name" value="TRANSCRIPTIONAL REPRESSOR SDPR"/>
    <property type="match status" value="1"/>
</dbReference>
<dbReference type="Proteomes" id="UP000295244">
    <property type="component" value="Unassembled WGS sequence"/>
</dbReference>
<evidence type="ECO:0000313" key="5">
    <source>
        <dbReference type="EMBL" id="TCJ19711.1"/>
    </source>
</evidence>
<dbReference type="InterPro" id="IPR036388">
    <property type="entry name" value="WH-like_DNA-bd_sf"/>
</dbReference>
<dbReference type="SUPFAM" id="SSF46785">
    <property type="entry name" value="Winged helix' DNA-binding domain"/>
    <property type="match status" value="1"/>
</dbReference>
<organism evidence="5 6">
    <name type="scientific">Rubrobacter taiwanensis</name>
    <dbReference type="NCBI Taxonomy" id="185139"/>
    <lineage>
        <taxon>Bacteria</taxon>
        <taxon>Bacillati</taxon>
        <taxon>Actinomycetota</taxon>
        <taxon>Rubrobacteria</taxon>
        <taxon>Rubrobacterales</taxon>
        <taxon>Rubrobacteraceae</taxon>
        <taxon>Rubrobacter</taxon>
    </lineage>
</organism>
<evidence type="ECO:0000259" key="4">
    <source>
        <dbReference type="PROSITE" id="PS50987"/>
    </source>
</evidence>
<dbReference type="SMART" id="SM00418">
    <property type="entry name" value="HTH_ARSR"/>
    <property type="match status" value="1"/>
</dbReference>
<gene>
    <name evidence="5" type="ORF">E0L93_04185</name>
</gene>
<dbReference type="Pfam" id="PF01022">
    <property type="entry name" value="HTH_5"/>
    <property type="match status" value="1"/>
</dbReference>
<dbReference type="RefSeq" id="WP_132688913.1">
    <property type="nucleotide sequence ID" value="NZ_SKBU01000007.1"/>
</dbReference>
<evidence type="ECO:0000256" key="3">
    <source>
        <dbReference type="ARBA" id="ARBA00023163"/>
    </source>
</evidence>
<comment type="caution">
    <text evidence="5">The sequence shown here is derived from an EMBL/GenBank/DDBJ whole genome shotgun (WGS) entry which is preliminary data.</text>
</comment>
<protein>
    <submittedName>
        <fullName evidence="5">Transcriptional regulator</fullName>
    </submittedName>
</protein>
<evidence type="ECO:0000256" key="2">
    <source>
        <dbReference type="ARBA" id="ARBA00023125"/>
    </source>
</evidence>
<accession>A0A4R1BQ45</accession>
<dbReference type="PROSITE" id="PS50987">
    <property type="entry name" value="HTH_ARSR_2"/>
    <property type="match status" value="1"/>
</dbReference>
<dbReference type="NCBIfam" id="NF033788">
    <property type="entry name" value="HTH_metalloreg"/>
    <property type="match status" value="1"/>
</dbReference>
<dbReference type="InterPro" id="IPR036390">
    <property type="entry name" value="WH_DNA-bd_sf"/>
</dbReference>
<dbReference type="EMBL" id="SKBU01000007">
    <property type="protein sequence ID" value="TCJ19711.1"/>
    <property type="molecule type" value="Genomic_DNA"/>
</dbReference>
<evidence type="ECO:0000256" key="1">
    <source>
        <dbReference type="ARBA" id="ARBA00023015"/>
    </source>
</evidence>
<dbReference type="AlphaFoldDB" id="A0A4R1BQ45"/>
<dbReference type="OrthoDB" id="3401849at2"/>
<dbReference type="InterPro" id="IPR011991">
    <property type="entry name" value="ArsR-like_HTH"/>
</dbReference>
<dbReference type="InterPro" id="IPR001845">
    <property type="entry name" value="HTH_ArsR_DNA-bd_dom"/>
</dbReference>
<proteinExistence type="predicted"/>
<keyword evidence="6" id="KW-1185">Reference proteome</keyword>
<keyword evidence="3" id="KW-0804">Transcription</keyword>
<dbReference type="GO" id="GO:0003677">
    <property type="term" value="F:DNA binding"/>
    <property type="evidence" value="ECO:0007669"/>
    <property type="project" value="UniProtKB-KW"/>
</dbReference>
<dbReference type="InterPro" id="IPR051081">
    <property type="entry name" value="HTH_MetalResp_TranReg"/>
</dbReference>
<dbReference type="PRINTS" id="PR00778">
    <property type="entry name" value="HTHARSR"/>
</dbReference>
<dbReference type="CDD" id="cd00090">
    <property type="entry name" value="HTH_ARSR"/>
    <property type="match status" value="1"/>
</dbReference>
<dbReference type="Gene3D" id="1.10.10.10">
    <property type="entry name" value="Winged helix-like DNA-binding domain superfamily/Winged helix DNA-binding domain"/>
    <property type="match status" value="1"/>
</dbReference>
<keyword evidence="2" id="KW-0238">DNA-binding</keyword>
<evidence type="ECO:0000313" key="6">
    <source>
        <dbReference type="Proteomes" id="UP000295244"/>
    </source>
</evidence>
<dbReference type="GO" id="GO:0003700">
    <property type="term" value="F:DNA-binding transcription factor activity"/>
    <property type="evidence" value="ECO:0007669"/>
    <property type="project" value="InterPro"/>
</dbReference>